<feature type="region of interest" description="Disordered" evidence="4">
    <location>
        <begin position="1564"/>
        <end position="1639"/>
    </location>
</feature>
<feature type="region of interest" description="Disordered" evidence="4">
    <location>
        <begin position="1371"/>
        <end position="1427"/>
    </location>
</feature>
<dbReference type="Pfam" id="PF02373">
    <property type="entry name" value="JmjC"/>
    <property type="match status" value="1"/>
</dbReference>
<keyword evidence="3" id="KW-0175">Coiled coil</keyword>
<feature type="region of interest" description="Disordered" evidence="4">
    <location>
        <begin position="461"/>
        <end position="642"/>
    </location>
</feature>
<dbReference type="Gene3D" id="2.60.120.650">
    <property type="entry name" value="Cupin"/>
    <property type="match status" value="1"/>
</dbReference>
<feature type="compositionally biased region" description="Basic and acidic residues" evidence="4">
    <location>
        <begin position="1389"/>
        <end position="1413"/>
    </location>
</feature>
<feature type="region of interest" description="Disordered" evidence="4">
    <location>
        <begin position="1229"/>
        <end position="1295"/>
    </location>
</feature>
<feature type="compositionally biased region" description="Basic and acidic residues" evidence="4">
    <location>
        <begin position="175"/>
        <end position="189"/>
    </location>
</feature>
<feature type="compositionally biased region" description="Low complexity" evidence="4">
    <location>
        <begin position="1333"/>
        <end position="1352"/>
    </location>
</feature>
<dbReference type="GO" id="GO:0010468">
    <property type="term" value="P:regulation of gene expression"/>
    <property type="evidence" value="ECO:0007669"/>
    <property type="project" value="TreeGrafter"/>
</dbReference>
<evidence type="ECO:0000256" key="3">
    <source>
        <dbReference type="SAM" id="Coils"/>
    </source>
</evidence>
<feature type="domain" description="JmjN" evidence="6">
    <location>
        <begin position="1938"/>
        <end position="1979"/>
    </location>
</feature>
<evidence type="ECO:0000313" key="8">
    <source>
        <dbReference type="EMBL" id="JAC88868.1"/>
    </source>
</evidence>
<feature type="compositionally biased region" description="Basic and acidic residues" evidence="4">
    <location>
        <begin position="512"/>
        <end position="530"/>
    </location>
</feature>
<dbReference type="GO" id="GO:0006338">
    <property type="term" value="P:chromatin remodeling"/>
    <property type="evidence" value="ECO:0007669"/>
    <property type="project" value="TreeGrafter"/>
</dbReference>
<dbReference type="GO" id="GO:0003677">
    <property type="term" value="F:DNA binding"/>
    <property type="evidence" value="ECO:0007669"/>
    <property type="project" value="InterPro"/>
</dbReference>
<feature type="domain" description="JmjC" evidence="7">
    <location>
        <begin position="2213"/>
        <end position="2379"/>
    </location>
</feature>
<accession>A0A069DXZ6</accession>
<feature type="compositionally biased region" description="Basic and acidic residues" evidence="4">
    <location>
        <begin position="279"/>
        <end position="295"/>
    </location>
</feature>
<evidence type="ECO:0000259" key="6">
    <source>
        <dbReference type="PROSITE" id="PS51183"/>
    </source>
</evidence>
<dbReference type="PROSITE" id="PS51011">
    <property type="entry name" value="ARID"/>
    <property type="match status" value="1"/>
</dbReference>
<feature type="region of interest" description="Disordered" evidence="4">
    <location>
        <begin position="1"/>
        <end position="218"/>
    </location>
</feature>
<feature type="compositionally biased region" description="Basic and acidic residues" evidence="4">
    <location>
        <begin position="570"/>
        <end position="602"/>
    </location>
</feature>
<dbReference type="InterPro" id="IPR003347">
    <property type="entry name" value="JmjC_dom"/>
</dbReference>
<organism evidence="8">
    <name type="scientific">Panstrongylus megistus</name>
    <dbReference type="NCBI Taxonomy" id="65343"/>
    <lineage>
        <taxon>Eukaryota</taxon>
        <taxon>Metazoa</taxon>
        <taxon>Ecdysozoa</taxon>
        <taxon>Arthropoda</taxon>
        <taxon>Hexapoda</taxon>
        <taxon>Insecta</taxon>
        <taxon>Pterygota</taxon>
        <taxon>Neoptera</taxon>
        <taxon>Paraneoptera</taxon>
        <taxon>Hemiptera</taxon>
        <taxon>Heteroptera</taxon>
        <taxon>Panheteroptera</taxon>
        <taxon>Cimicomorpha</taxon>
        <taxon>Reduviidae</taxon>
        <taxon>Triatominae</taxon>
        <taxon>Panstrongylus</taxon>
    </lineage>
</organism>
<feature type="coiled-coil region" evidence="3">
    <location>
        <begin position="989"/>
        <end position="1016"/>
    </location>
</feature>
<dbReference type="InterPro" id="IPR003349">
    <property type="entry name" value="JmjN"/>
</dbReference>
<proteinExistence type="evidence at transcript level"/>
<feature type="compositionally biased region" description="Polar residues" evidence="4">
    <location>
        <begin position="59"/>
        <end position="83"/>
    </location>
</feature>
<feature type="region of interest" description="Disordered" evidence="4">
    <location>
        <begin position="234"/>
        <end position="445"/>
    </location>
</feature>
<dbReference type="GO" id="GO:0005634">
    <property type="term" value="C:nucleus"/>
    <property type="evidence" value="ECO:0007669"/>
    <property type="project" value="UniProtKB-SubCell"/>
</dbReference>
<feature type="compositionally biased region" description="Polar residues" evidence="4">
    <location>
        <begin position="1796"/>
        <end position="1823"/>
    </location>
</feature>
<feature type="compositionally biased region" description="Acidic residues" evidence="4">
    <location>
        <begin position="1"/>
        <end position="17"/>
    </location>
</feature>
<feature type="compositionally biased region" description="Basic and acidic residues" evidence="4">
    <location>
        <begin position="18"/>
        <end position="35"/>
    </location>
</feature>
<dbReference type="PROSITE" id="PS51184">
    <property type="entry name" value="JMJC"/>
    <property type="match status" value="1"/>
</dbReference>
<evidence type="ECO:0000256" key="4">
    <source>
        <dbReference type="SAM" id="MobiDB-lite"/>
    </source>
</evidence>
<dbReference type="Pfam" id="PF01388">
    <property type="entry name" value="ARID"/>
    <property type="match status" value="1"/>
</dbReference>
<evidence type="ECO:0000256" key="2">
    <source>
        <dbReference type="ARBA" id="ARBA00023242"/>
    </source>
</evidence>
<feature type="compositionally biased region" description="Polar residues" evidence="4">
    <location>
        <begin position="467"/>
        <end position="483"/>
    </location>
</feature>
<dbReference type="PANTHER" id="PTHR10694:SF113">
    <property type="entry name" value="PROTEIN JUMONJI"/>
    <property type="match status" value="1"/>
</dbReference>
<feature type="compositionally biased region" description="Basic and acidic residues" evidence="4">
    <location>
        <begin position="42"/>
        <end position="54"/>
    </location>
</feature>
<feature type="region of interest" description="Disordered" evidence="4">
    <location>
        <begin position="1793"/>
        <end position="1934"/>
    </location>
</feature>
<dbReference type="PANTHER" id="PTHR10694">
    <property type="entry name" value="LYSINE-SPECIFIC DEMETHYLASE"/>
    <property type="match status" value="1"/>
</dbReference>
<feature type="compositionally biased region" description="Polar residues" evidence="4">
    <location>
        <begin position="314"/>
        <end position="326"/>
    </location>
</feature>
<dbReference type="SMART" id="SM01014">
    <property type="entry name" value="ARID"/>
    <property type="match status" value="1"/>
</dbReference>
<comment type="subcellular location">
    <subcellularLocation>
        <location evidence="1">Nucleus</location>
    </subcellularLocation>
</comment>
<evidence type="ECO:0000259" key="7">
    <source>
        <dbReference type="PROSITE" id="PS51184"/>
    </source>
</evidence>
<feature type="compositionally biased region" description="Basic and acidic residues" evidence="4">
    <location>
        <begin position="1615"/>
        <end position="1635"/>
    </location>
</feature>
<feature type="region of interest" description="Disordered" evidence="4">
    <location>
        <begin position="2114"/>
        <end position="2138"/>
    </location>
</feature>
<protein>
    <submittedName>
        <fullName evidence="8">Putative jumonji/arid domain-containing protein</fullName>
    </submittedName>
</protein>
<feature type="compositionally biased region" description="Polar residues" evidence="4">
    <location>
        <begin position="1375"/>
        <end position="1388"/>
    </location>
</feature>
<dbReference type="InterPro" id="IPR001606">
    <property type="entry name" value="ARID_dom"/>
</dbReference>
<dbReference type="Gene3D" id="1.10.150.60">
    <property type="entry name" value="ARID DNA-binding domain"/>
    <property type="match status" value="1"/>
</dbReference>
<feature type="compositionally biased region" description="Basic and acidic residues" evidence="4">
    <location>
        <begin position="484"/>
        <end position="495"/>
    </location>
</feature>
<feature type="region of interest" description="Disordered" evidence="4">
    <location>
        <begin position="924"/>
        <end position="949"/>
    </location>
</feature>
<feature type="compositionally biased region" description="Basic and acidic residues" evidence="4">
    <location>
        <begin position="384"/>
        <end position="399"/>
    </location>
</feature>
<dbReference type="SMART" id="SM00501">
    <property type="entry name" value="BRIGHT"/>
    <property type="match status" value="1"/>
</dbReference>
<feature type="region of interest" description="Disordered" evidence="4">
    <location>
        <begin position="1330"/>
        <end position="1355"/>
    </location>
</feature>
<feature type="non-terminal residue" evidence="8">
    <location>
        <position position="1"/>
    </location>
</feature>
<evidence type="ECO:0000256" key="1">
    <source>
        <dbReference type="ARBA" id="ARBA00004123"/>
    </source>
</evidence>
<dbReference type="Pfam" id="PF02928">
    <property type="entry name" value="zf-C5HC2"/>
    <property type="match status" value="1"/>
</dbReference>
<reference evidence="8" key="1">
    <citation type="journal article" date="2015" name="J. Med. Entomol.">
        <title>A Deep Insight Into the Sialotranscriptome of the Chagas Disease Vector, Panstrongylus megistus (Hemiptera: Heteroptera).</title>
        <authorList>
            <person name="Ribeiro J.M."/>
            <person name="Schwarz A."/>
            <person name="Francischetti I.M."/>
        </authorList>
    </citation>
    <scope>NUCLEOTIDE SEQUENCE</scope>
    <source>
        <tissue evidence="8">Salivary glands</tissue>
    </source>
</reference>
<feature type="compositionally biased region" description="Acidic residues" evidence="4">
    <location>
        <begin position="235"/>
        <end position="249"/>
    </location>
</feature>
<name>A0A069DXZ6_9HEMI</name>
<dbReference type="SUPFAM" id="SSF51197">
    <property type="entry name" value="Clavaminate synthase-like"/>
    <property type="match status" value="1"/>
</dbReference>
<dbReference type="SUPFAM" id="SSF46774">
    <property type="entry name" value="ARID-like"/>
    <property type="match status" value="1"/>
</dbReference>
<dbReference type="SMART" id="SM00545">
    <property type="entry name" value="JmjN"/>
    <property type="match status" value="1"/>
</dbReference>
<dbReference type="GO" id="GO:0000785">
    <property type="term" value="C:chromatin"/>
    <property type="evidence" value="ECO:0007669"/>
    <property type="project" value="TreeGrafter"/>
</dbReference>
<feature type="compositionally biased region" description="Polar residues" evidence="4">
    <location>
        <begin position="1414"/>
        <end position="1427"/>
    </location>
</feature>
<feature type="compositionally biased region" description="Acidic residues" evidence="4">
    <location>
        <begin position="2118"/>
        <end position="2138"/>
    </location>
</feature>
<feature type="region of interest" description="Disordered" evidence="4">
    <location>
        <begin position="1670"/>
        <end position="1709"/>
    </location>
</feature>
<feature type="compositionally biased region" description="Low complexity" evidence="4">
    <location>
        <begin position="1700"/>
        <end position="1709"/>
    </location>
</feature>
<feature type="compositionally biased region" description="Basic and acidic residues" evidence="4">
    <location>
        <begin position="330"/>
        <end position="346"/>
    </location>
</feature>
<dbReference type="Pfam" id="PF02375">
    <property type="entry name" value="JmjN"/>
    <property type="match status" value="1"/>
</dbReference>
<feature type="compositionally biased region" description="Basic and acidic residues" evidence="4">
    <location>
        <begin position="1272"/>
        <end position="1288"/>
    </location>
</feature>
<keyword evidence="2" id="KW-0539">Nucleus</keyword>
<feature type="region of interest" description="Disordered" evidence="4">
    <location>
        <begin position="1735"/>
        <end position="1761"/>
    </location>
</feature>
<dbReference type="FunFam" id="1.10.150.60:FF:000012">
    <property type="entry name" value="Blast:Protein Jumonji"/>
    <property type="match status" value="1"/>
</dbReference>
<feature type="compositionally biased region" description="Polar residues" evidence="4">
    <location>
        <begin position="1870"/>
        <end position="1886"/>
    </location>
</feature>
<dbReference type="InterPro" id="IPR004198">
    <property type="entry name" value="Znf_C5HC2"/>
</dbReference>
<dbReference type="CDD" id="cd16870">
    <property type="entry name" value="ARID_JARD2"/>
    <property type="match status" value="1"/>
</dbReference>
<dbReference type="PROSITE" id="PS51183">
    <property type="entry name" value="JMJN"/>
    <property type="match status" value="1"/>
</dbReference>
<feature type="compositionally biased region" description="Basic and acidic residues" evidence="4">
    <location>
        <begin position="413"/>
        <end position="436"/>
    </location>
</feature>
<sequence length="2540" mass="284653">NESENEEEEEEEVDDEENKEKEKKKVGAIDKKKEEDGDAEESDPRESVNDEPALKKSCRMSTRSRASSGSPAHPPNTLSLSSRPSRKTKEAATLYMEMLTKDLRSPEDEEDEGFGKISPENIPSTKRSDGSPEPSKSSLKKSKQNKNIDQQFANKEKLQPDVLSVSRTTRRGRMKLRDNNRLKREDVRVTRGQSNVQQWSRGRPALRRGRGRPPLTRAPIARRVLRNVRKVTNFAEDESETEDEEDEMFVESILSEEMERLEMGPGRLKLAKSSTSLAKSERSNVKNENDSHDEQESPEQEIEEKTFTKRKTRGSANSALLKSVNDSSEEDTKRQTRSSKDKEVKDRKRGLPSRKNRLDNSESDIEKNNFSQKEKPISKRGRKDSHEKAKDSLEKEKHISSLKAECSSKGKKSILEEKKGERKEEKQERKDNEDSSARVSGNQSDQSVAYLLLSLAQSERWPESENDCCSNGENSAPTRSTRSSSKDLPKEETRGRRGRWRNTSLDSGVINDKADEEKPTAARKDKRESVSSESLIKGKTRSSSKVSIKKEESDFQSDDEQNVSFISKANRSEDLDLKKESVINKNKIIENKSSSDSEDDKRIKRKNVKNNDDGSAFSSRRDSKPRISNKVNESISDSEDDIKLNKDSKIKVGIESKKEKRNGKKCVVKKRESLELEGSETDIKSELKNIKKIKKSGTFPNFEAASVDTKNESQIRNKMQEAVSGNFEIHDIANVKEELPKSEGDNTCDISKLLEENKDASEGKRKQVMIRKSSVDSNASHSSFVDCKVLLEPIDVAEPYVKKINEKANVGKSKENNSTLGNNNELLKDGCRKRVDLNEEGSVLLSIRPTVSDKPSNLGQNINENEIRINTVESNYVKTQNKAIKSDISSSDESEEEIIIKAEKELVESRSNFGSRKRFPRRPRMEYFSGSNNKEVPTRKLHSRKAKSVNERYVDEESYSSDISSTSEESRVTTIKSQKRIKPKNSTQNDAIESALREAQNAVLKKEQKVADIACQPSKIDPVLNKNLFNLAASAPGITFKKEISGSAHQVDIMNCPQVSIPEHGPLSFEGLEETKPLSIVEVVFESSSDKAALIHQHHKMEKNNENSMLAKSLPLQDNKFFELEHVSPSNPVMKANVSNTTADNTVKQVSVEESKKQSMSETWRQAFKNAKIPKPGQSSPVPQGVKPFFRKSFGGPTLSTKLGELKSINPNLPKMSNALSQFKNTTFQSMGKYSPNRPYPSGEDPVKSQSPSRRAIEVRDSPSKSSVSSSDDSRVLSSDSKKNKEPPVKSLTQLQYEKRSSDVISSLKDAPIIIDPSCPVAPFTSKLKEAAAEAAPQRSAKPASSSPLKPAGEGKHLHLPLAVEHTLRKKMSPITVSKKSSIKNTFQADKKTPTSFSDKPKELSDETKEDSIKSGSNIEETSAPRTSNIEMLGKKKVNMTTEEIKRWLDDSTSSGIEHAKDCGIFEKNECECSYRTSGASMLVGRGGTVGENTSEVADNRGLMTCGQQNVSNTSIEFKVDRGFVEPPVQLRELAEIASKYGGEIISSCKVDEYRERVMTKNKDISLKQQKKPPSAFKSDRSMTEEEMCEFDFRFDRNSNSPRESGSEMSSPPPLRDDISEKSDLQHSSPSERKPIFQQRRSCGIVLKRPPQSKSPAAAFSAENESSVYAFQPEEAPVSVLDKPFRRRSSKGTRDDETTSIPLQQPPSSSIAVQVNLESEAVLETEAVLECCTTQTEHSQDDEDNGSGGRSFYIPIEQSTNQLTPQQTIKGVTLKVESEGPNNQRVMLRAKLVTKPPSTFATPSTSHRSLIETNTESGGNSISSRRRPEQKVRPLSARAPPPVGTVQPTVREGTDQNITSVTTKSEKPRQASQGTQSSPRPSSANTVAAKLPEPPESSGVLKSKTSVGKAAGSNQCSTEESGNVPQLHGSGNATMLEAPTFYPTEKEFGDPLEYIEKITPLAQHLGICRIVPPPNFKPECKVSDDMRFTAYNQYIHKMLHRWGPNVREMSAIRKYLATQNIALNQPPWIGGMEVDLPRLYQTVQQCGGLKEVYEKKRWTKVADVMKIPRSAQDRVTKLDDIYCKFLLPYDTLSHSERSKLLEEVELEWREREKRMMEQDEDIEKEEGTDNESDTDERDECITKGKSVALSGFYRIARNTMSMWFSKDSTPSPDEVENEFWRHVTGCTAHVCVHSGSIDTATWGCGFPTGKERSSARHPWNLKILTNNPRSILRSLGPVIGVTVPTLHVGMLFSACCWYRDPHALPWIEYLHTGASKIWYGVPDSWSEELKVAVKRLMPRYCRDKKKIWLASDTVMVPPQLLVAHGVSVCKTVQEPGHFVVVFPRAFTSSLCTGYLVSESVYFAHPSWLDTSRSVFKDIQDSCEPPIFSLEKLLFNIATDIRSSADVLTQILPLVIELRNEEVSRRKVLEGFGLVADEKLPVTKGRRTKSQEEPNEYECEICRGNLFLSLVTNTQDEINYCLVHAIEVITKDKDLLKHCKLMYAYDEEEMEELIEKIKTKIEIKNQKKQGKNSNTSSSSKS</sequence>
<dbReference type="EMBL" id="GBGD01000021">
    <property type="protein sequence ID" value="JAC88868.1"/>
    <property type="molecule type" value="mRNA"/>
</dbReference>
<feature type="domain" description="ARID" evidence="5">
    <location>
        <begin position="2002"/>
        <end position="2094"/>
    </location>
</feature>
<dbReference type="SMART" id="SM00558">
    <property type="entry name" value="JmjC"/>
    <property type="match status" value="1"/>
</dbReference>
<dbReference type="InterPro" id="IPR036431">
    <property type="entry name" value="ARID_dom_sf"/>
</dbReference>
<feature type="compositionally biased region" description="Polar residues" evidence="4">
    <location>
        <begin position="1598"/>
        <end position="1610"/>
    </location>
</feature>
<feature type="compositionally biased region" description="Basic and acidic residues" evidence="4">
    <location>
        <begin position="356"/>
        <end position="377"/>
    </location>
</feature>
<evidence type="ECO:0000259" key="5">
    <source>
        <dbReference type="PROSITE" id="PS51011"/>
    </source>
</evidence>
<feature type="compositionally biased region" description="Polar residues" evidence="4">
    <location>
        <begin position="191"/>
        <end position="200"/>
    </location>
</feature>
<feature type="compositionally biased region" description="Polar residues" evidence="4">
    <location>
        <begin position="1912"/>
        <end position="1933"/>
    </location>
</feature>